<keyword evidence="1" id="KW-0175">Coiled coil</keyword>
<evidence type="ECO:0000256" key="1">
    <source>
        <dbReference type="SAM" id="Coils"/>
    </source>
</evidence>
<feature type="compositionally biased region" description="Acidic residues" evidence="2">
    <location>
        <begin position="260"/>
        <end position="269"/>
    </location>
</feature>
<evidence type="ECO:0000256" key="2">
    <source>
        <dbReference type="SAM" id="MobiDB-lite"/>
    </source>
</evidence>
<feature type="region of interest" description="Disordered" evidence="2">
    <location>
        <begin position="200"/>
        <end position="298"/>
    </location>
</feature>
<reference evidence="3 4" key="1">
    <citation type="journal article" date="2012" name="BMC Genomics">
        <title>Sequencing the genome of Marssonina brunnea reveals fungus-poplar co-evolution.</title>
        <authorList>
            <person name="Zhu S."/>
            <person name="Cao Y.-Z."/>
            <person name="Jiang C."/>
            <person name="Tan B.-Y."/>
            <person name="Wang Z."/>
            <person name="Feng S."/>
            <person name="Zhang L."/>
            <person name="Su X.-H."/>
            <person name="Brejova B."/>
            <person name="Vinar T."/>
            <person name="Xu M."/>
            <person name="Wang M.-X."/>
            <person name="Zhang S.-G."/>
            <person name="Huang M.-R."/>
            <person name="Wu R."/>
            <person name="Zhou Y."/>
        </authorList>
    </citation>
    <scope>NUCLEOTIDE SEQUENCE [LARGE SCALE GENOMIC DNA]</scope>
    <source>
        <strain evidence="3 4">MB_m1</strain>
    </source>
</reference>
<gene>
    <name evidence="3" type="ORF">MBM_04467</name>
</gene>
<dbReference type="Proteomes" id="UP000006753">
    <property type="component" value="Unassembled WGS sequence"/>
</dbReference>
<keyword evidence="4" id="KW-1185">Reference proteome</keyword>
<feature type="compositionally biased region" description="Basic and acidic residues" evidence="2">
    <location>
        <begin position="134"/>
        <end position="161"/>
    </location>
</feature>
<proteinExistence type="predicted"/>
<feature type="coiled-coil region" evidence="1">
    <location>
        <begin position="331"/>
        <end position="365"/>
    </location>
</feature>
<feature type="compositionally biased region" description="Acidic residues" evidence="2">
    <location>
        <begin position="225"/>
        <end position="237"/>
    </location>
</feature>
<dbReference type="InParanoid" id="K1WX05"/>
<dbReference type="AlphaFoldDB" id="K1WX05"/>
<sequence>MPAQDNKKGAKGNPSFPASAGANAKKRHRGKRGKENGQNGTTSQIYMPRKPRELKIPRAQWNKVSTKQEEIEKLKEVKAKKARKTATAPKNNPRGGEEAKTTSVEVAVSAAGLKKRKEELDAREQDPIQQSYAYDKKEKEDASKKATKKLEDRKLKAEAKADRAAAKVAKRMERVERRQQANKEGDFIVLKPVFAGISKKKAGSKSKVPLKLSRLSADQESGDKEGEEGDEAVDDSEPCARPKLSYSVDGSPTVVRNQDDENEVNDETMEPLKFSTSSATAAPVSSAPALSTAVRPETKCTATESFDLTTIDLTEDFTGITGIPIKRYTEARKYLDERKQLAAEMKKMAEKLKKLSAREAFIEARISDMRRPVTATNGKLSCKRDKKCEPIPLSRVALSKSTLSASWTLKRTNG</sequence>
<evidence type="ECO:0000313" key="3">
    <source>
        <dbReference type="EMBL" id="EKD17606.1"/>
    </source>
</evidence>
<dbReference type="HOGENOM" id="CLU_664063_0_0_1"/>
<dbReference type="EMBL" id="JH921436">
    <property type="protein sequence ID" value="EKD17606.1"/>
    <property type="molecule type" value="Genomic_DNA"/>
</dbReference>
<feature type="compositionally biased region" description="Polar residues" evidence="2">
    <location>
        <begin position="36"/>
        <end position="45"/>
    </location>
</feature>
<organism evidence="3 4">
    <name type="scientific">Marssonina brunnea f. sp. multigermtubi (strain MB_m1)</name>
    <name type="common">Marssonina leaf spot fungus</name>
    <dbReference type="NCBI Taxonomy" id="1072389"/>
    <lineage>
        <taxon>Eukaryota</taxon>
        <taxon>Fungi</taxon>
        <taxon>Dikarya</taxon>
        <taxon>Ascomycota</taxon>
        <taxon>Pezizomycotina</taxon>
        <taxon>Leotiomycetes</taxon>
        <taxon>Helotiales</taxon>
        <taxon>Drepanopezizaceae</taxon>
        <taxon>Drepanopeziza</taxon>
    </lineage>
</organism>
<evidence type="ECO:0000313" key="4">
    <source>
        <dbReference type="Proteomes" id="UP000006753"/>
    </source>
</evidence>
<dbReference type="OrthoDB" id="10528925at2759"/>
<feature type="region of interest" description="Disordered" evidence="2">
    <location>
        <begin position="1"/>
        <end position="161"/>
    </location>
</feature>
<name>K1WX05_MARBU</name>
<feature type="compositionally biased region" description="Basic and acidic residues" evidence="2">
    <location>
        <begin position="66"/>
        <end position="79"/>
    </location>
</feature>
<feature type="compositionally biased region" description="Low complexity" evidence="2">
    <location>
        <begin position="275"/>
        <end position="294"/>
    </location>
</feature>
<dbReference type="KEGG" id="mbe:MBM_04467"/>
<feature type="compositionally biased region" description="Basic and acidic residues" evidence="2">
    <location>
        <begin position="116"/>
        <end position="126"/>
    </location>
</feature>
<accession>K1WX05</accession>
<protein>
    <submittedName>
        <fullName evidence="3">Uncharacterized protein</fullName>
    </submittedName>
</protein>